<accession>A0A8T3VL41</accession>
<evidence type="ECO:0000313" key="2">
    <source>
        <dbReference type="Proteomes" id="UP000713479"/>
    </source>
</evidence>
<reference evidence="1" key="1">
    <citation type="submission" date="2019-04" db="EMBL/GenBank/DDBJ databases">
        <title>Evolution of Biomass-Degrading Anaerobic Consortia Revealed by Metagenomics.</title>
        <authorList>
            <person name="Peng X."/>
        </authorList>
    </citation>
    <scope>NUCLEOTIDE SEQUENCE</scope>
    <source>
        <strain evidence="1">SIG13</strain>
    </source>
</reference>
<gene>
    <name evidence="1" type="ORF">E7Z74_08715</name>
</gene>
<dbReference type="InterPro" id="IPR011990">
    <property type="entry name" value="TPR-like_helical_dom_sf"/>
</dbReference>
<comment type="caution">
    <text evidence="1">The sequence shown here is derived from an EMBL/GenBank/DDBJ whole genome shotgun (WGS) entry which is preliminary data.</text>
</comment>
<dbReference type="AlphaFoldDB" id="A0A8T3VL41"/>
<dbReference type="Proteomes" id="UP000713479">
    <property type="component" value="Unassembled WGS sequence"/>
</dbReference>
<dbReference type="EMBL" id="SUTF01000012">
    <property type="protein sequence ID" value="MBE6511317.1"/>
    <property type="molecule type" value="Genomic_DNA"/>
</dbReference>
<sequence length="264" mass="31873">MDDEFFRENYDFFDDENLLKRKISSEDEFQHCINHVRKLKRKRKWNSSKKVLEDFLESHPLSTDCDYEYHYFSKPIEKTIFLELFEPEKEIIILKDNFHDIFIDYASILLMFDEFSKAKSYLKFAHDLNPVNKSSLFMLANIFDNEYDGDLVEKTLKNVLNIAQDTYDLFQTYERLSKYYETIHEYEISNLLGELSKKKSFESFDKTYVKNLFNEYNIQLGFNPKIVKIFHENSVSAHFSGSDEYGAYYDYWELNEINLFFEED</sequence>
<protein>
    <recommendedName>
        <fullName evidence="3">TPR repeat-containing protein</fullName>
    </recommendedName>
</protein>
<evidence type="ECO:0008006" key="3">
    <source>
        <dbReference type="Google" id="ProtNLM"/>
    </source>
</evidence>
<proteinExistence type="predicted"/>
<evidence type="ECO:0000313" key="1">
    <source>
        <dbReference type="EMBL" id="MBE6511317.1"/>
    </source>
</evidence>
<dbReference type="SUPFAM" id="SSF48452">
    <property type="entry name" value="TPR-like"/>
    <property type="match status" value="1"/>
</dbReference>
<dbReference type="Gene3D" id="1.25.40.10">
    <property type="entry name" value="Tetratricopeptide repeat domain"/>
    <property type="match status" value="1"/>
</dbReference>
<organism evidence="1 2">
    <name type="scientific">Methanobrevibacter millerae</name>
    <dbReference type="NCBI Taxonomy" id="230361"/>
    <lineage>
        <taxon>Archaea</taxon>
        <taxon>Methanobacteriati</taxon>
        <taxon>Methanobacteriota</taxon>
        <taxon>Methanomada group</taxon>
        <taxon>Methanobacteria</taxon>
        <taxon>Methanobacteriales</taxon>
        <taxon>Methanobacteriaceae</taxon>
        <taxon>Methanobrevibacter</taxon>
    </lineage>
</organism>
<name>A0A8T3VL41_9EURY</name>